<evidence type="ECO:0000313" key="2">
    <source>
        <dbReference type="Proteomes" id="UP000193553"/>
    </source>
</evidence>
<gene>
    <name evidence="1" type="ORF">BSZ18_09535</name>
</gene>
<dbReference type="Gene3D" id="3.10.620.30">
    <property type="match status" value="1"/>
</dbReference>
<proteinExistence type="predicted"/>
<sequence length="204" mass="22469">MQRTSGPVVAAAIAVMIGGAPCGRAALLTMPTAPQAALAHIELGRPTLPPLSYTVFCQRYETECRPRRFFRGGPVRLIEKRWADLRGINRTVNSAIAPVRNELGLAGETWIINPAGGDCNDYAVSKRHELLQRGWPARVLLLSEVVVGSGEHHLVLLVRTRSGDVVLDNLTPQIKPWWRTPYRWVRVQSPGRDGLWAVVGRLGA</sequence>
<comment type="caution">
    <text evidence="1">The sequence shown here is derived from an EMBL/GenBank/DDBJ whole genome shotgun (WGS) entry which is preliminary data.</text>
</comment>
<organism evidence="1 2">
    <name type="scientific">Bradyrhizobium canariense</name>
    <dbReference type="NCBI Taxonomy" id="255045"/>
    <lineage>
        <taxon>Bacteria</taxon>
        <taxon>Pseudomonadati</taxon>
        <taxon>Pseudomonadota</taxon>
        <taxon>Alphaproteobacteria</taxon>
        <taxon>Hyphomicrobiales</taxon>
        <taxon>Nitrobacteraceae</taxon>
        <taxon>Bradyrhizobium</taxon>
    </lineage>
</organism>
<dbReference type="Pfam" id="PF06035">
    <property type="entry name" value="Peptidase_C93"/>
    <property type="match status" value="1"/>
</dbReference>
<accession>A0A1X3G0E3</accession>
<evidence type="ECO:0008006" key="3">
    <source>
        <dbReference type="Google" id="ProtNLM"/>
    </source>
</evidence>
<evidence type="ECO:0000313" key="1">
    <source>
        <dbReference type="EMBL" id="OSJ14478.1"/>
    </source>
</evidence>
<dbReference type="PANTHER" id="PTHR39327:SF1">
    <property type="entry name" value="BLR5470 PROTEIN"/>
    <property type="match status" value="1"/>
</dbReference>
<name>A0A1X3G0E3_9BRAD</name>
<reference evidence="1 2" key="1">
    <citation type="submission" date="2017-03" db="EMBL/GenBank/DDBJ databases">
        <title>Whole genome sequences of fourteen strains of Bradyrhizobium canariense and one strain of Bradyrhizobium japonicum isolated from Lupinus (Papilionoideae: Genisteae) species in Algeria.</title>
        <authorList>
            <person name="Crovadore J."/>
            <person name="Chekireb D."/>
            <person name="Brachmann A."/>
            <person name="Chablais R."/>
            <person name="Cochard B."/>
            <person name="Lefort F."/>
        </authorList>
    </citation>
    <scope>NUCLEOTIDE SEQUENCE [LARGE SCALE GENOMIC DNA]</scope>
    <source>
        <strain evidence="1 2">UBMA195</strain>
    </source>
</reference>
<dbReference type="EMBL" id="NAFI01000159">
    <property type="protein sequence ID" value="OSJ14478.1"/>
    <property type="molecule type" value="Genomic_DNA"/>
</dbReference>
<dbReference type="Proteomes" id="UP000193553">
    <property type="component" value="Unassembled WGS sequence"/>
</dbReference>
<protein>
    <recommendedName>
        <fullName evidence="3">Transglutaminase-like cysteine proteinase</fullName>
    </recommendedName>
</protein>
<dbReference type="AlphaFoldDB" id="A0A1X3G0E3"/>
<dbReference type="RefSeq" id="WP_085358714.1">
    <property type="nucleotide sequence ID" value="NZ_NAFD01000165.1"/>
</dbReference>
<dbReference type="PANTHER" id="PTHR39327">
    <property type="match status" value="1"/>
</dbReference>
<dbReference type="InterPro" id="IPR010319">
    <property type="entry name" value="Transglutaminase-like_Cys_pept"/>
</dbReference>
<dbReference type="OrthoDB" id="7206808at2"/>